<protein>
    <submittedName>
        <fullName evidence="1">Uncharacterized protein</fullName>
    </submittedName>
</protein>
<dbReference type="Proteomes" id="UP000791440">
    <property type="component" value="Unassembled WGS sequence"/>
</dbReference>
<gene>
    <name evidence="1" type="ORF">O3G_MSEX012715</name>
</gene>
<evidence type="ECO:0000313" key="2">
    <source>
        <dbReference type="Proteomes" id="UP000791440"/>
    </source>
</evidence>
<name>A0A922CX45_MANSE</name>
<comment type="caution">
    <text evidence="1">The sequence shown here is derived from an EMBL/GenBank/DDBJ whole genome shotgun (WGS) entry which is preliminary data.</text>
</comment>
<reference evidence="1" key="2">
    <citation type="submission" date="2020-12" db="EMBL/GenBank/DDBJ databases">
        <authorList>
            <person name="Kanost M."/>
        </authorList>
    </citation>
    <scope>NUCLEOTIDE SEQUENCE</scope>
</reference>
<feature type="non-terminal residue" evidence="1">
    <location>
        <position position="1"/>
    </location>
</feature>
<dbReference type="EMBL" id="JH668758">
    <property type="protein sequence ID" value="KAG6461572.1"/>
    <property type="molecule type" value="Genomic_DNA"/>
</dbReference>
<sequence length="56" mass="6047">RTGLMTSSPAELGGIPRSLPRCAYATCWPQTEPCTAAGSTSRYPPLGTTRFSWMLL</sequence>
<dbReference type="AlphaFoldDB" id="A0A922CX45"/>
<organism evidence="1 2">
    <name type="scientific">Manduca sexta</name>
    <name type="common">Tobacco hawkmoth</name>
    <name type="synonym">Tobacco hornworm</name>
    <dbReference type="NCBI Taxonomy" id="7130"/>
    <lineage>
        <taxon>Eukaryota</taxon>
        <taxon>Metazoa</taxon>
        <taxon>Ecdysozoa</taxon>
        <taxon>Arthropoda</taxon>
        <taxon>Hexapoda</taxon>
        <taxon>Insecta</taxon>
        <taxon>Pterygota</taxon>
        <taxon>Neoptera</taxon>
        <taxon>Endopterygota</taxon>
        <taxon>Lepidoptera</taxon>
        <taxon>Glossata</taxon>
        <taxon>Ditrysia</taxon>
        <taxon>Bombycoidea</taxon>
        <taxon>Sphingidae</taxon>
        <taxon>Sphinginae</taxon>
        <taxon>Sphingini</taxon>
        <taxon>Manduca</taxon>
    </lineage>
</organism>
<reference evidence="1" key="1">
    <citation type="journal article" date="2016" name="Insect Biochem. Mol. Biol.">
        <title>Multifaceted biological insights from a draft genome sequence of the tobacco hornworm moth, Manduca sexta.</title>
        <authorList>
            <person name="Kanost M.R."/>
            <person name="Arrese E.L."/>
            <person name="Cao X."/>
            <person name="Chen Y.R."/>
            <person name="Chellapilla S."/>
            <person name="Goldsmith M.R."/>
            <person name="Grosse-Wilde E."/>
            <person name="Heckel D.G."/>
            <person name="Herndon N."/>
            <person name="Jiang H."/>
            <person name="Papanicolaou A."/>
            <person name="Qu J."/>
            <person name="Soulages J.L."/>
            <person name="Vogel H."/>
            <person name="Walters J."/>
            <person name="Waterhouse R.M."/>
            <person name="Ahn S.J."/>
            <person name="Almeida F.C."/>
            <person name="An C."/>
            <person name="Aqrawi P."/>
            <person name="Bretschneider A."/>
            <person name="Bryant W.B."/>
            <person name="Bucks S."/>
            <person name="Chao H."/>
            <person name="Chevignon G."/>
            <person name="Christen J.M."/>
            <person name="Clarke D.F."/>
            <person name="Dittmer N.T."/>
            <person name="Ferguson L.C.F."/>
            <person name="Garavelou S."/>
            <person name="Gordon K.H.J."/>
            <person name="Gunaratna R.T."/>
            <person name="Han Y."/>
            <person name="Hauser F."/>
            <person name="He Y."/>
            <person name="Heidel-Fischer H."/>
            <person name="Hirsh A."/>
            <person name="Hu Y."/>
            <person name="Jiang H."/>
            <person name="Kalra D."/>
            <person name="Klinner C."/>
            <person name="Konig C."/>
            <person name="Kovar C."/>
            <person name="Kroll A.R."/>
            <person name="Kuwar S.S."/>
            <person name="Lee S.L."/>
            <person name="Lehman R."/>
            <person name="Li K."/>
            <person name="Li Z."/>
            <person name="Liang H."/>
            <person name="Lovelace S."/>
            <person name="Lu Z."/>
            <person name="Mansfield J.H."/>
            <person name="McCulloch K.J."/>
            <person name="Mathew T."/>
            <person name="Morton B."/>
            <person name="Muzny D.M."/>
            <person name="Neunemann D."/>
            <person name="Ongeri F."/>
            <person name="Pauchet Y."/>
            <person name="Pu L.L."/>
            <person name="Pyrousis I."/>
            <person name="Rao X.J."/>
            <person name="Redding A."/>
            <person name="Roesel C."/>
            <person name="Sanchez-Gracia A."/>
            <person name="Schaack S."/>
            <person name="Shukla A."/>
            <person name="Tetreau G."/>
            <person name="Wang Y."/>
            <person name="Xiong G.H."/>
            <person name="Traut W."/>
            <person name="Walsh T.K."/>
            <person name="Worley K.C."/>
            <person name="Wu D."/>
            <person name="Wu W."/>
            <person name="Wu Y.Q."/>
            <person name="Zhang X."/>
            <person name="Zou Z."/>
            <person name="Zucker H."/>
            <person name="Briscoe A.D."/>
            <person name="Burmester T."/>
            <person name="Clem R.J."/>
            <person name="Feyereisen R."/>
            <person name="Grimmelikhuijzen C.J.P."/>
            <person name="Hamodrakas S.J."/>
            <person name="Hansson B.S."/>
            <person name="Huguet E."/>
            <person name="Jermiin L.S."/>
            <person name="Lan Q."/>
            <person name="Lehman H.K."/>
            <person name="Lorenzen M."/>
            <person name="Merzendorfer H."/>
            <person name="Michalopoulos I."/>
            <person name="Morton D.B."/>
            <person name="Muthukrishnan S."/>
            <person name="Oakeshott J.G."/>
            <person name="Palmer W."/>
            <person name="Park Y."/>
            <person name="Passarelli A.L."/>
            <person name="Rozas J."/>
            <person name="Schwartz L.M."/>
            <person name="Smith W."/>
            <person name="Southgate A."/>
            <person name="Vilcinskas A."/>
            <person name="Vogt R."/>
            <person name="Wang P."/>
            <person name="Werren J."/>
            <person name="Yu X.Q."/>
            <person name="Zhou J.J."/>
            <person name="Brown S.J."/>
            <person name="Scherer S.E."/>
            <person name="Richards S."/>
            <person name="Blissard G.W."/>
        </authorList>
    </citation>
    <scope>NUCLEOTIDE SEQUENCE</scope>
</reference>
<accession>A0A922CX45</accession>
<keyword evidence="2" id="KW-1185">Reference proteome</keyword>
<proteinExistence type="predicted"/>
<evidence type="ECO:0000313" key="1">
    <source>
        <dbReference type="EMBL" id="KAG6461572.1"/>
    </source>
</evidence>
<feature type="non-terminal residue" evidence="1">
    <location>
        <position position="56"/>
    </location>
</feature>